<dbReference type="GO" id="GO:0017108">
    <property type="term" value="F:5'-flap endonuclease activity"/>
    <property type="evidence" value="ECO:0007669"/>
    <property type="project" value="TreeGrafter"/>
</dbReference>
<dbReference type="SUPFAM" id="SSF88723">
    <property type="entry name" value="PIN domain-like"/>
    <property type="match status" value="1"/>
</dbReference>
<evidence type="ECO:0000259" key="6">
    <source>
        <dbReference type="SMART" id="SM00485"/>
    </source>
</evidence>
<accession>A0A6C0DSR4</accession>
<dbReference type="PANTHER" id="PTHR11081:SF9">
    <property type="entry name" value="FLAP ENDONUCLEASE 1"/>
    <property type="match status" value="1"/>
</dbReference>
<protein>
    <recommendedName>
        <fullName evidence="8">XPG N-terminal domain-containing protein</fullName>
    </recommendedName>
</protein>
<proteinExistence type="predicted"/>
<evidence type="ECO:0008006" key="8">
    <source>
        <dbReference type="Google" id="ProtNLM"/>
    </source>
</evidence>
<sequence length="327" mass="38575">MGIKDLNKFLRTNCPDSIKCISASDLSGKKVAVDISIYLYKFHADDSLIENIYLMLAIFRHYNIIPIFIFDGKPPAEKKALLNKRREDKQMAESEYNRLKERLSDKDIDDDDKQEIICNMDMLKKQFVYITKDIIEKVKALIRAYGATYYDAPGEADELCAMMVLKKKVYACLSEDMDMFVYGSLKVLRYMSLLKHTFVCYEMKGILEELGLSQKEFREICVISGTDYNMCNLQKNECNLYNTLKYFRKYKKSNENNLTFYDWLLNNTNYIQDYDMLVKIYEMFDLTDYGYNLKLFEKIKITNGQIQRKDMRAILEEDGFILPPIHF</sequence>
<keyword evidence="2" id="KW-0255">Endonuclease</keyword>
<dbReference type="PRINTS" id="PR00853">
    <property type="entry name" value="XPGRADSUPER"/>
</dbReference>
<dbReference type="Pfam" id="PF00867">
    <property type="entry name" value="XPG_I"/>
    <property type="match status" value="1"/>
</dbReference>
<dbReference type="EMBL" id="MN739668">
    <property type="protein sequence ID" value="QHT19624.1"/>
    <property type="molecule type" value="Genomic_DNA"/>
</dbReference>
<feature type="domain" description="XPG N-terminal" evidence="6">
    <location>
        <begin position="1"/>
        <end position="92"/>
    </location>
</feature>
<dbReference type="Pfam" id="PF00752">
    <property type="entry name" value="XPG_N"/>
    <property type="match status" value="1"/>
</dbReference>
<organism evidence="7">
    <name type="scientific">viral metagenome</name>
    <dbReference type="NCBI Taxonomy" id="1070528"/>
    <lineage>
        <taxon>unclassified sequences</taxon>
        <taxon>metagenomes</taxon>
        <taxon>organismal metagenomes</taxon>
    </lineage>
</organism>
<evidence type="ECO:0000259" key="5">
    <source>
        <dbReference type="SMART" id="SM00484"/>
    </source>
</evidence>
<feature type="coiled-coil region" evidence="4">
    <location>
        <begin position="82"/>
        <end position="109"/>
    </location>
</feature>
<dbReference type="SMART" id="SM00485">
    <property type="entry name" value="XPGN"/>
    <property type="match status" value="1"/>
</dbReference>
<dbReference type="AlphaFoldDB" id="A0A6C0DSR4"/>
<evidence type="ECO:0000256" key="2">
    <source>
        <dbReference type="ARBA" id="ARBA00022759"/>
    </source>
</evidence>
<keyword evidence="4" id="KW-0175">Coiled coil</keyword>
<dbReference type="GO" id="GO:0046872">
    <property type="term" value="F:metal ion binding"/>
    <property type="evidence" value="ECO:0007669"/>
    <property type="project" value="UniProtKB-KW"/>
</dbReference>
<feature type="domain" description="XPG-I" evidence="5">
    <location>
        <begin position="143"/>
        <end position="212"/>
    </location>
</feature>
<dbReference type="InterPro" id="IPR006086">
    <property type="entry name" value="XPG-I_dom"/>
</dbReference>
<dbReference type="InterPro" id="IPR006084">
    <property type="entry name" value="XPG/Rad2"/>
</dbReference>
<evidence type="ECO:0000256" key="4">
    <source>
        <dbReference type="SAM" id="Coils"/>
    </source>
</evidence>
<evidence type="ECO:0000256" key="1">
    <source>
        <dbReference type="ARBA" id="ARBA00022723"/>
    </source>
</evidence>
<name>A0A6C0DSR4_9ZZZZ</name>
<evidence type="ECO:0000256" key="3">
    <source>
        <dbReference type="ARBA" id="ARBA00022842"/>
    </source>
</evidence>
<dbReference type="Gene3D" id="3.40.50.1010">
    <property type="entry name" value="5'-nuclease"/>
    <property type="match status" value="1"/>
</dbReference>
<dbReference type="InterPro" id="IPR006085">
    <property type="entry name" value="XPG_DNA_repair_N"/>
</dbReference>
<keyword evidence="2" id="KW-0540">Nuclease</keyword>
<reference evidence="7" key="1">
    <citation type="journal article" date="2020" name="Nature">
        <title>Giant virus diversity and host interactions through global metagenomics.</title>
        <authorList>
            <person name="Schulz F."/>
            <person name="Roux S."/>
            <person name="Paez-Espino D."/>
            <person name="Jungbluth S."/>
            <person name="Walsh D.A."/>
            <person name="Denef V.J."/>
            <person name="McMahon K.D."/>
            <person name="Konstantinidis K.T."/>
            <person name="Eloe-Fadrosh E.A."/>
            <person name="Kyrpides N.C."/>
            <person name="Woyke T."/>
        </authorList>
    </citation>
    <scope>NUCLEOTIDE SEQUENCE</scope>
    <source>
        <strain evidence="7">GVMAG-M-3300023174-5</strain>
    </source>
</reference>
<dbReference type="PANTHER" id="PTHR11081">
    <property type="entry name" value="FLAP ENDONUCLEASE FAMILY MEMBER"/>
    <property type="match status" value="1"/>
</dbReference>
<evidence type="ECO:0000313" key="7">
    <source>
        <dbReference type="EMBL" id="QHT19624.1"/>
    </source>
</evidence>
<keyword evidence="2" id="KW-0378">Hydrolase</keyword>
<keyword evidence="1" id="KW-0479">Metal-binding</keyword>
<keyword evidence="3" id="KW-0460">Magnesium</keyword>
<dbReference type="InterPro" id="IPR029060">
    <property type="entry name" value="PIN-like_dom_sf"/>
</dbReference>
<dbReference type="SMART" id="SM00484">
    <property type="entry name" value="XPGI"/>
    <property type="match status" value="1"/>
</dbReference>